<dbReference type="RefSeq" id="WP_344897864.1">
    <property type="nucleotide sequence ID" value="NZ_BAAAZP010000293.1"/>
</dbReference>
<dbReference type="PRINTS" id="PR01950">
    <property type="entry name" value="LANCSUPER"/>
</dbReference>
<comment type="caution">
    <text evidence="1">The sequence shown here is derived from an EMBL/GenBank/DDBJ whole genome shotgun (WGS) entry which is preliminary data.</text>
</comment>
<evidence type="ECO:0008006" key="3">
    <source>
        <dbReference type="Google" id="ProtNLM"/>
    </source>
</evidence>
<sequence length="354" mass="37393">MSPPRTQALAEGVLGRALLHIERGNLDAARPLLAEAVAGGVSTGSNACLFHGAPALEFVLGRAGSADRTVQAAVDRVVHARLAAARQRRESAQLPTLAEFDLIRGLTGLGALLLARAGWPPPLLHEVLTHLVTLAVPAEVDARVLPGWWSPDSPGHQEIAGGHANNGVAHGIAGPLALLSLATRHDILVEGQIDAIETFVTWLEEFGGFYWIALGHLLADEPQQAPPLRPSWCYGDLGIARTLQLAALALGDDARRQKAEELALAALTDPARLDRVTDASLCHGWAGLLTVATAIAADSPTPDRFADPIWQTRQRLVAGIAELVKPGFLEGRAGAVLALEGSNMTGWTRALLIH</sequence>
<organism evidence="1 2">
    <name type="scientific">Nonomuraea antimicrobica</name>
    <dbReference type="NCBI Taxonomy" id="561173"/>
    <lineage>
        <taxon>Bacteria</taxon>
        <taxon>Bacillati</taxon>
        <taxon>Actinomycetota</taxon>
        <taxon>Actinomycetes</taxon>
        <taxon>Streptosporangiales</taxon>
        <taxon>Streptosporangiaceae</taxon>
        <taxon>Nonomuraea</taxon>
    </lineage>
</organism>
<evidence type="ECO:0000313" key="2">
    <source>
        <dbReference type="Proteomes" id="UP001500902"/>
    </source>
</evidence>
<gene>
    <name evidence="1" type="ORF">GCM10022224_104220</name>
</gene>
<dbReference type="CDD" id="cd04793">
    <property type="entry name" value="LanC"/>
    <property type="match status" value="1"/>
</dbReference>
<dbReference type="SUPFAM" id="SSF158745">
    <property type="entry name" value="LanC-like"/>
    <property type="match status" value="1"/>
</dbReference>
<dbReference type="InterPro" id="IPR007822">
    <property type="entry name" value="LANC-like"/>
</dbReference>
<evidence type="ECO:0000313" key="1">
    <source>
        <dbReference type="EMBL" id="GAA3722388.1"/>
    </source>
</evidence>
<dbReference type="PRINTS" id="PR01955">
    <property type="entry name" value="LANCFRANKIA"/>
</dbReference>
<dbReference type="Pfam" id="PF05147">
    <property type="entry name" value="LANC_like"/>
    <property type="match status" value="1"/>
</dbReference>
<reference evidence="2" key="1">
    <citation type="journal article" date="2019" name="Int. J. Syst. Evol. Microbiol.">
        <title>The Global Catalogue of Microorganisms (GCM) 10K type strain sequencing project: providing services to taxonomists for standard genome sequencing and annotation.</title>
        <authorList>
            <consortium name="The Broad Institute Genomics Platform"/>
            <consortium name="The Broad Institute Genome Sequencing Center for Infectious Disease"/>
            <person name="Wu L."/>
            <person name="Ma J."/>
        </authorList>
    </citation>
    <scope>NUCLEOTIDE SEQUENCE [LARGE SCALE GENOMIC DNA]</scope>
    <source>
        <strain evidence="2">JCM 16904</strain>
    </source>
</reference>
<dbReference type="Gene3D" id="1.50.10.20">
    <property type="match status" value="1"/>
</dbReference>
<name>A0ABP7EQA1_9ACTN</name>
<protein>
    <recommendedName>
        <fullName evidence="3">Lanthionine synthetase C-like protein</fullName>
    </recommendedName>
</protein>
<dbReference type="EMBL" id="BAAAZP010000293">
    <property type="protein sequence ID" value="GAA3722388.1"/>
    <property type="molecule type" value="Genomic_DNA"/>
</dbReference>
<dbReference type="Proteomes" id="UP001500902">
    <property type="component" value="Unassembled WGS sequence"/>
</dbReference>
<keyword evidence="2" id="KW-1185">Reference proteome</keyword>
<dbReference type="SMART" id="SM01260">
    <property type="entry name" value="LANC_like"/>
    <property type="match status" value="1"/>
</dbReference>
<dbReference type="InterPro" id="IPR033889">
    <property type="entry name" value="LanC"/>
</dbReference>
<accession>A0ABP7EQA1</accession>
<proteinExistence type="predicted"/>